<keyword evidence="1" id="KW-0175">Coiled coil</keyword>
<dbReference type="Proteomes" id="UP001516400">
    <property type="component" value="Unassembled WGS sequence"/>
</dbReference>
<gene>
    <name evidence="2" type="ORF">HHI36_000951</name>
</gene>
<proteinExistence type="predicted"/>
<evidence type="ECO:0000313" key="3">
    <source>
        <dbReference type="Proteomes" id="UP001516400"/>
    </source>
</evidence>
<protein>
    <submittedName>
        <fullName evidence="2">Uncharacterized protein</fullName>
    </submittedName>
</protein>
<dbReference type="EMBL" id="JABFTP020000185">
    <property type="protein sequence ID" value="KAL3286444.1"/>
    <property type="molecule type" value="Genomic_DNA"/>
</dbReference>
<accession>A0ABD2P606</accession>
<comment type="caution">
    <text evidence="2">The sequence shown here is derived from an EMBL/GenBank/DDBJ whole genome shotgun (WGS) entry which is preliminary data.</text>
</comment>
<evidence type="ECO:0000256" key="1">
    <source>
        <dbReference type="SAM" id="Coils"/>
    </source>
</evidence>
<organism evidence="2 3">
    <name type="scientific">Cryptolaemus montrouzieri</name>
    <dbReference type="NCBI Taxonomy" id="559131"/>
    <lineage>
        <taxon>Eukaryota</taxon>
        <taxon>Metazoa</taxon>
        <taxon>Ecdysozoa</taxon>
        <taxon>Arthropoda</taxon>
        <taxon>Hexapoda</taxon>
        <taxon>Insecta</taxon>
        <taxon>Pterygota</taxon>
        <taxon>Neoptera</taxon>
        <taxon>Endopterygota</taxon>
        <taxon>Coleoptera</taxon>
        <taxon>Polyphaga</taxon>
        <taxon>Cucujiformia</taxon>
        <taxon>Coccinelloidea</taxon>
        <taxon>Coccinellidae</taxon>
        <taxon>Scymninae</taxon>
        <taxon>Scymnini</taxon>
        <taxon>Cryptolaemus</taxon>
    </lineage>
</organism>
<name>A0ABD2P606_9CUCU</name>
<sequence>MEKKYEEEISQYKNLIDKLYQGSKDRDNAHHVFSNGLTVAKNSQTEDIPEQIENQQEEPYMKTFEGSMMLMKDEMNGLISENEISRAKLEKSEMEKEHLQCRIDSLENQRNRLVNTLETVTVSEEEFEELKQMQREQEEKLKQANYIENEANGENRLKVLEETEKIRDTDEGNGRKKKVLGNRKARRYLGKSELKKSGQNVASNSDIVADEETTDNWVVDECCSDPSEKNWKSLEKEYRGIQIRGR</sequence>
<evidence type="ECO:0000313" key="2">
    <source>
        <dbReference type="EMBL" id="KAL3286444.1"/>
    </source>
</evidence>
<keyword evidence="3" id="KW-1185">Reference proteome</keyword>
<dbReference type="AlphaFoldDB" id="A0ABD2P606"/>
<reference evidence="2 3" key="1">
    <citation type="journal article" date="2021" name="BMC Biol.">
        <title>Horizontally acquired antibacterial genes associated with adaptive radiation of ladybird beetles.</title>
        <authorList>
            <person name="Li H.S."/>
            <person name="Tang X.F."/>
            <person name="Huang Y.H."/>
            <person name="Xu Z.Y."/>
            <person name="Chen M.L."/>
            <person name="Du X.Y."/>
            <person name="Qiu B.Y."/>
            <person name="Chen P.T."/>
            <person name="Zhang W."/>
            <person name="Slipinski A."/>
            <person name="Escalona H.E."/>
            <person name="Waterhouse R.M."/>
            <person name="Zwick A."/>
            <person name="Pang H."/>
        </authorList>
    </citation>
    <scope>NUCLEOTIDE SEQUENCE [LARGE SCALE GENOMIC DNA]</scope>
    <source>
        <strain evidence="2">SYSU2018</strain>
    </source>
</reference>
<feature type="coiled-coil region" evidence="1">
    <location>
        <begin position="82"/>
        <end position="150"/>
    </location>
</feature>